<dbReference type="Pfam" id="PF00497">
    <property type="entry name" value="SBP_bac_3"/>
    <property type="match status" value="1"/>
</dbReference>
<comment type="similarity">
    <text evidence="1">Belongs to the bacterial solute-binding protein 3 family.</text>
</comment>
<keyword evidence="2" id="KW-0813">Transport</keyword>
<dbReference type="SMART" id="SM00062">
    <property type="entry name" value="PBPb"/>
    <property type="match status" value="1"/>
</dbReference>
<dbReference type="GO" id="GO:0005576">
    <property type="term" value="C:extracellular region"/>
    <property type="evidence" value="ECO:0007669"/>
    <property type="project" value="TreeGrafter"/>
</dbReference>
<evidence type="ECO:0000313" key="6">
    <source>
        <dbReference type="Proteomes" id="UP000023785"/>
    </source>
</evidence>
<dbReference type="GO" id="GO:0006865">
    <property type="term" value="P:amino acid transport"/>
    <property type="evidence" value="ECO:0007669"/>
    <property type="project" value="TreeGrafter"/>
</dbReference>
<dbReference type="PATRIC" id="fig|1392540.3.peg.2482"/>
<comment type="caution">
    <text evidence="5">The sequence shown here is derived from an EMBL/GenBank/DDBJ whole genome shotgun (WGS) entry which is preliminary data.</text>
</comment>
<reference evidence="5 6" key="1">
    <citation type="submission" date="2013-10" db="EMBL/GenBank/DDBJ databases">
        <title>The Genome Sequence of Acinetobacter nectaris CIP 110549.</title>
        <authorList>
            <consortium name="The Broad Institute Genomics Platform"/>
            <consortium name="The Broad Institute Genome Sequencing Center for Infectious Disease"/>
            <person name="Cerqueira G."/>
            <person name="Feldgarden M."/>
            <person name="Courvalin P."/>
            <person name="Grillot-Courvalin C."/>
            <person name="Clermont D."/>
            <person name="Rocha E."/>
            <person name="Yoon E.-J."/>
            <person name="Nemec A."/>
            <person name="Young S.K."/>
            <person name="Zeng Q."/>
            <person name="Gargeya S."/>
            <person name="Fitzgerald M."/>
            <person name="Abouelleil A."/>
            <person name="Alvarado L."/>
            <person name="Berlin A.M."/>
            <person name="Chapman S.B."/>
            <person name="Gainer-Dewar J."/>
            <person name="Goldberg J."/>
            <person name="Gnerre S."/>
            <person name="Griggs A."/>
            <person name="Gujja S."/>
            <person name="Hansen M."/>
            <person name="Howarth C."/>
            <person name="Imamovic A."/>
            <person name="Ireland A."/>
            <person name="Larimer J."/>
            <person name="McCowan C."/>
            <person name="Murphy C."/>
            <person name="Pearson M."/>
            <person name="Poon T.W."/>
            <person name="Priest M."/>
            <person name="Roberts A."/>
            <person name="Saif S."/>
            <person name="Shea T."/>
            <person name="Sykes S."/>
            <person name="Wortman J."/>
            <person name="Nusbaum C."/>
            <person name="Birren B."/>
        </authorList>
    </citation>
    <scope>NUCLEOTIDE SEQUENCE [LARGE SCALE GENOMIC DNA]</scope>
    <source>
        <strain evidence="5 6">CIP 110549</strain>
    </source>
</reference>
<dbReference type="CDD" id="cd13688">
    <property type="entry name" value="PBP2_GltI_DEBP"/>
    <property type="match status" value="1"/>
</dbReference>
<dbReference type="GO" id="GO:0030288">
    <property type="term" value="C:outer membrane-bounded periplasmic space"/>
    <property type="evidence" value="ECO:0007669"/>
    <property type="project" value="TreeGrafter"/>
</dbReference>
<sequence>DSAEPISYKVGDKPIGYALDICNNVVADIKKVLNKPNLQVNYETVYPMTRVPAVMTGQIDLECGTTTNTKQKAELVDFSTSYFLTEVRLAVKSNTAINNLNDLNGKVIVTAKGTTADDYIRSLKRNNSINVKNIYGSDNEEAFNILSSGKASAILMDDNNLASLIAKSGNPKDYKFVGPILSTEPYGIMIAKNNPKLKSIVDNIITNMWLSGDMNKLYNKWFQSPIPPKNLNLNIPPNQSFKNFQKSPNDHGI</sequence>
<evidence type="ECO:0000256" key="3">
    <source>
        <dbReference type="ARBA" id="ARBA00022729"/>
    </source>
</evidence>
<dbReference type="STRING" id="1392540.P256_02584"/>
<evidence type="ECO:0000256" key="2">
    <source>
        <dbReference type="ARBA" id="ARBA00022448"/>
    </source>
</evidence>
<organism evidence="5 6">
    <name type="scientific">Acinetobacter nectaris CIP 110549</name>
    <dbReference type="NCBI Taxonomy" id="1392540"/>
    <lineage>
        <taxon>Bacteria</taxon>
        <taxon>Pseudomonadati</taxon>
        <taxon>Pseudomonadota</taxon>
        <taxon>Gammaproteobacteria</taxon>
        <taxon>Moraxellales</taxon>
        <taxon>Moraxellaceae</taxon>
        <taxon>Acinetobacter</taxon>
    </lineage>
</organism>
<keyword evidence="6" id="KW-1185">Reference proteome</keyword>
<dbReference type="HOGENOM" id="CLU_1096187_0_0_6"/>
<proteinExistence type="inferred from homology"/>
<evidence type="ECO:0000313" key="5">
    <source>
        <dbReference type="EMBL" id="ESK35849.1"/>
    </source>
</evidence>
<gene>
    <name evidence="5" type="ORF">P256_02584</name>
</gene>
<accession>V2UKD1</accession>
<dbReference type="SUPFAM" id="SSF53850">
    <property type="entry name" value="Periplasmic binding protein-like II"/>
    <property type="match status" value="1"/>
</dbReference>
<dbReference type="PANTHER" id="PTHR30085:SF2">
    <property type="entry name" value="GLUTAMATE_ASPARTATE IMPORT SOLUTE-BINDING PROTEIN"/>
    <property type="match status" value="1"/>
</dbReference>
<feature type="domain" description="Solute-binding protein family 3/N-terminal" evidence="4">
    <location>
        <begin position="7"/>
        <end position="225"/>
    </location>
</feature>
<feature type="non-terminal residue" evidence="5">
    <location>
        <position position="1"/>
    </location>
</feature>
<protein>
    <recommendedName>
        <fullName evidence="4">Solute-binding protein family 3/N-terminal domain-containing protein</fullName>
    </recommendedName>
</protein>
<name>V2UKD1_9GAMM</name>
<dbReference type="Proteomes" id="UP000023785">
    <property type="component" value="Unassembled WGS sequence"/>
</dbReference>
<evidence type="ECO:0000259" key="4">
    <source>
        <dbReference type="SMART" id="SM00062"/>
    </source>
</evidence>
<dbReference type="OrthoDB" id="7240770at2"/>
<dbReference type="PANTHER" id="PTHR30085">
    <property type="entry name" value="AMINO ACID ABC TRANSPORTER PERMEASE"/>
    <property type="match status" value="1"/>
</dbReference>
<evidence type="ECO:0000256" key="1">
    <source>
        <dbReference type="ARBA" id="ARBA00010333"/>
    </source>
</evidence>
<keyword evidence="3" id="KW-0732">Signal</keyword>
<dbReference type="EMBL" id="AYER01000018">
    <property type="protein sequence ID" value="ESK35849.1"/>
    <property type="molecule type" value="Genomic_DNA"/>
</dbReference>
<dbReference type="eggNOG" id="COG0834">
    <property type="taxonomic scope" value="Bacteria"/>
</dbReference>
<dbReference type="Gene3D" id="3.40.190.10">
    <property type="entry name" value="Periplasmic binding protein-like II"/>
    <property type="match status" value="2"/>
</dbReference>
<dbReference type="AlphaFoldDB" id="V2UKD1"/>
<dbReference type="InterPro" id="IPR051455">
    <property type="entry name" value="Bact_solute-bind_prot3"/>
</dbReference>
<dbReference type="RefSeq" id="WP_023272870.1">
    <property type="nucleotide sequence ID" value="NZ_KI530716.1"/>
</dbReference>
<dbReference type="InterPro" id="IPR001638">
    <property type="entry name" value="Solute-binding_3/MltF_N"/>
</dbReference>